<proteinExistence type="evidence at transcript level"/>
<dbReference type="InterPro" id="IPR015797">
    <property type="entry name" value="NUDIX_hydrolase-like_dom_sf"/>
</dbReference>
<accession>F2D6D4</accession>
<dbReference type="PANTHER" id="PTHR13994">
    <property type="entry name" value="NUDIX HYDROLASE RELATED"/>
    <property type="match status" value="1"/>
</dbReference>
<dbReference type="AlphaFoldDB" id="F2D6D4"/>
<dbReference type="Pfam" id="PF00293">
    <property type="entry name" value="NUDIX"/>
    <property type="match status" value="1"/>
</dbReference>
<evidence type="ECO:0000313" key="2">
    <source>
        <dbReference type="EMBL" id="BAJ90655.1"/>
    </source>
</evidence>
<dbReference type="PANTHER" id="PTHR13994:SF13">
    <property type="entry name" value="FI03680P"/>
    <property type="match status" value="1"/>
</dbReference>
<protein>
    <submittedName>
        <fullName evidence="2">Predicted protein</fullName>
    </submittedName>
</protein>
<dbReference type="SUPFAM" id="SSF55811">
    <property type="entry name" value="Nudix"/>
    <property type="match status" value="1"/>
</dbReference>
<dbReference type="Gene3D" id="3.90.79.10">
    <property type="entry name" value="Nucleoside Triphosphate Pyrophosphohydrolase"/>
    <property type="match status" value="1"/>
</dbReference>
<feature type="domain" description="Nudix hydrolase" evidence="1">
    <location>
        <begin position="83"/>
        <end position="128"/>
    </location>
</feature>
<reference evidence="2" key="1">
    <citation type="journal article" date="2011" name="Plant Physiol.">
        <title>Comprehensive sequence analysis of 24,783 barley full-length cDNAs derived from 12 clone libraries.</title>
        <authorList>
            <person name="Matsumoto T."/>
            <person name="Tanaka T."/>
            <person name="Sakai H."/>
            <person name="Amano N."/>
            <person name="Kanamori H."/>
            <person name="Kurita K."/>
            <person name="Kikuta A."/>
            <person name="Kamiya K."/>
            <person name="Yamamoto M."/>
            <person name="Ikawa H."/>
            <person name="Fujii N."/>
            <person name="Hori K."/>
            <person name="Itoh T."/>
            <person name="Sato K."/>
        </authorList>
    </citation>
    <scope>NUCLEOTIDE SEQUENCE</scope>
    <source>
        <tissue evidence="2">Leaf</tissue>
    </source>
</reference>
<organism evidence="2">
    <name type="scientific">Hordeum vulgare subsp. vulgare</name>
    <name type="common">Domesticated barley</name>
    <dbReference type="NCBI Taxonomy" id="112509"/>
    <lineage>
        <taxon>Eukaryota</taxon>
        <taxon>Viridiplantae</taxon>
        <taxon>Streptophyta</taxon>
        <taxon>Embryophyta</taxon>
        <taxon>Tracheophyta</taxon>
        <taxon>Spermatophyta</taxon>
        <taxon>Magnoliopsida</taxon>
        <taxon>Liliopsida</taxon>
        <taxon>Poales</taxon>
        <taxon>Poaceae</taxon>
        <taxon>BOP clade</taxon>
        <taxon>Pooideae</taxon>
        <taxon>Triticodae</taxon>
        <taxon>Triticeae</taxon>
        <taxon>Hordeinae</taxon>
        <taxon>Hordeum</taxon>
    </lineage>
</organism>
<sequence>VDGRQLARLHLPPLVDHSGEQLRAGSFQGRVRRCGGRRRQAAARRGRLRWVIHVFPLLLEGKKGVWLKLPVDRSEFVPIAVKVLVVQEKYRGWVLDGVWKLPTGFIQESEEIYTRAIREVQEEKGVDTSARSRKF</sequence>
<evidence type="ECO:0000259" key="1">
    <source>
        <dbReference type="Pfam" id="PF00293"/>
    </source>
</evidence>
<dbReference type="EMBL" id="AK359446">
    <property type="protein sequence ID" value="BAJ90655.1"/>
    <property type="molecule type" value="mRNA"/>
</dbReference>
<name>F2D6D4_HORVV</name>
<feature type="non-terminal residue" evidence="2">
    <location>
        <position position="1"/>
    </location>
</feature>
<dbReference type="InterPro" id="IPR003293">
    <property type="entry name" value="Nudix_hydrolase6-like"/>
</dbReference>
<dbReference type="InterPro" id="IPR000086">
    <property type="entry name" value="NUDIX_hydrolase_dom"/>
</dbReference>